<dbReference type="InterPro" id="IPR035437">
    <property type="entry name" value="SNase_OB-fold_sf"/>
</dbReference>
<dbReference type="Pfam" id="PF00567">
    <property type="entry name" value="TUDOR"/>
    <property type="match status" value="2"/>
</dbReference>
<dbReference type="Gene3D" id="2.40.50.90">
    <property type="match status" value="2"/>
</dbReference>
<evidence type="ECO:0000313" key="3">
    <source>
        <dbReference type="EMBL" id="KAH0625128.1"/>
    </source>
</evidence>
<sequence length="635" mass="70828">MNVYPEVSCSVNSLLVKEDLASYIARQVLNAIHCSLQVFLIDLGVIKNVDTIYLRELKHDLKTPKPLAVECSLTDIRPAGGTELWTATACDFLGGYLTGSVMTLIIQEINSSPLPVKILNKNGGLCTDVSEHMIKEGLALRGKRTLKADASTPSFSSLCEMPFQPKNTDTNNLLVETESPAMSSEPKKSTKSSVSKEEDAEVSMAQPLVVETYKPPAIPSVDHFSAKVSYISDNGTIYVIPKSEGLLEPYSWKVGEACVVRAADTLWYRGEVREIGCGIIRVQYVDYGYIERIPQCHLHPTVLYADIPPFSIPCQLSKVVPVGGVWQQDAVELLQELLTKRFVEIHIVDQSDSLSGKVSIKLYFDGMSLSYFMAYHKHCINEDADGSIPKLEITNGDEDQLEENCEISYEDLMLPEVDTPPLPLYTAPQLPVIGELVPVKVTHVVLPNEVFISLVQSGSANKHNDEENREICETLDEALSNCNQNIESIPFLTDFQKDMPCLAKYSDELWYRAKLLSISEFQPLSILVQFVDYGSTETLPTSRLRQLPPQLMQYPAQAFKVLLAGFKPALCPEAERIPYCLDWNIEALWAAIDCFKGKNLYASSVTHSPEHTVFLYEDGHLFHMKLVEMGFAELI</sequence>
<dbReference type="PROSITE" id="PS50304">
    <property type="entry name" value="TUDOR"/>
    <property type="match status" value="2"/>
</dbReference>
<feature type="domain" description="Tudor" evidence="2">
    <location>
        <begin position="251"/>
        <end position="308"/>
    </location>
</feature>
<feature type="domain" description="Tudor" evidence="2">
    <location>
        <begin position="494"/>
        <end position="554"/>
    </location>
</feature>
<dbReference type="Proteomes" id="UP000826234">
    <property type="component" value="Unassembled WGS sequence"/>
</dbReference>
<reference evidence="3 4" key="1">
    <citation type="journal article" date="2022" name="Gigascience">
        <title>A chromosome-level genome assembly and annotation of the desert horned lizard, Phrynosoma platyrhinos, provides insight into chromosomal rearrangements among reptiles.</title>
        <authorList>
            <person name="Koochekian N."/>
            <person name="Ascanio A."/>
            <person name="Farleigh K."/>
            <person name="Card D.C."/>
            <person name="Schield D.R."/>
            <person name="Castoe T.A."/>
            <person name="Jezkova T."/>
        </authorList>
    </citation>
    <scope>NUCLEOTIDE SEQUENCE [LARGE SCALE GENOMIC DNA]</scope>
    <source>
        <strain evidence="3">NK-2021</strain>
    </source>
</reference>
<feature type="region of interest" description="Disordered" evidence="1">
    <location>
        <begin position="177"/>
        <end position="200"/>
    </location>
</feature>
<proteinExistence type="predicted"/>
<dbReference type="PANTHER" id="PTHR16442:SF1">
    <property type="entry name" value="RING FINGER PROTEIN 17"/>
    <property type="match status" value="1"/>
</dbReference>
<evidence type="ECO:0000259" key="2">
    <source>
        <dbReference type="PROSITE" id="PS50304"/>
    </source>
</evidence>
<evidence type="ECO:0000313" key="4">
    <source>
        <dbReference type="Proteomes" id="UP000826234"/>
    </source>
</evidence>
<organism evidence="3 4">
    <name type="scientific">Phrynosoma platyrhinos</name>
    <name type="common">Desert horned lizard</name>
    <dbReference type="NCBI Taxonomy" id="52577"/>
    <lineage>
        <taxon>Eukaryota</taxon>
        <taxon>Metazoa</taxon>
        <taxon>Chordata</taxon>
        <taxon>Craniata</taxon>
        <taxon>Vertebrata</taxon>
        <taxon>Euteleostomi</taxon>
        <taxon>Lepidosauria</taxon>
        <taxon>Squamata</taxon>
        <taxon>Bifurcata</taxon>
        <taxon>Unidentata</taxon>
        <taxon>Episquamata</taxon>
        <taxon>Toxicofera</taxon>
        <taxon>Iguania</taxon>
        <taxon>Phrynosomatidae</taxon>
        <taxon>Phrynosomatinae</taxon>
        <taxon>Phrynosoma</taxon>
    </lineage>
</organism>
<dbReference type="SUPFAM" id="SSF63748">
    <property type="entry name" value="Tudor/PWWP/MBT"/>
    <property type="match status" value="2"/>
</dbReference>
<name>A0ABQ7T646_PHRPL</name>
<keyword evidence="4" id="KW-1185">Reference proteome</keyword>
<dbReference type="Gene3D" id="2.30.30.140">
    <property type="match status" value="2"/>
</dbReference>
<dbReference type="SMART" id="SM00333">
    <property type="entry name" value="TUDOR"/>
    <property type="match status" value="2"/>
</dbReference>
<dbReference type="EMBL" id="JAIPUX010001232">
    <property type="protein sequence ID" value="KAH0625128.1"/>
    <property type="molecule type" value="Genomic_DNA"/>
</dbReference>
<evidence type="ECO:0000256" key="1">
    <source>
        <dbReference type="SAM" id="MobiDB-lite"/>
    </source>
</evidence>
<gene>
    <name evidence="3" type="ORF">JD844_033267</name>
</gene>
<accession>A0ABQ7T646</accession>
<dbReference type="InterPro" id="IPR002999">
    <property type="entry name" value="Tudor"/>
</dbReference>
<protein>
    <recommendedName>
        <fullName evidence="2">Tudor domain-containing protein</fullName>
    </recommendedName>
</protein>
<comment type="caution">
    <text evidence="3">The sequence shown here is derived from an EMBL/GenBank/DDBJ whole genome shotgun (WGS) entry which is preliminary data.</text>
</comment>
<dbReference type="PANTHER" id="PTHR16442">
    <property type="entry name" value="RING FINGER PROTEIN 17"/>
    <property type="match status" value="1"/>
</dbReference>